<comment type="caution">
    <text evidence="1">The sequence shown here is derived from an EMBL/GenBank/DDBJ whole genome shotgun (WGS) entry which is preliminary data.</text>
</comment>
<keyword evidence="2" id="KW-1185">Reference proteome</keyword>
<protein>
    <submittedName>
        <fullName evidence="1">Uncharacterized protein</fullName>
    </submittedName>
</protein>
<organism evidence="1 2">
    <name type="scientific">Ridgeia piscesae</name>
    <name type="common">Tubeworm</name>
    <dbReference type="NCBI Taxonomy" id="27915"/>
    <lineage>
        <taxon>Eukaryota</taxon>
        <taxon>Metazoa</taxon>
        <taxon>Spiralia</taxon>
        <taxon>Lophotrochozoa</taxon>
        <taxon>Annelida</taxon>
        <taxon>Polychaeta</taxon>
        <taxon>Sedentaria</taxon>
        <taxon>Canalipalpata</taxon>
        <taxon>Sabellida</taxon>
        <taxon>Siboglinidae</taxon>
        <taxon>Ridgeia</taxon>
    </lineage>
</organism>
<dbReference type="AlphaFoldDB" id="A0AAD9PD46"/>
<evidence type="ECO:0000313" key="2">
    <source>
        <dbReference type="Proteomes" id="UP001209878"/>
    </source>
</evidence>
<gene>
    <name evidence="1" type="ORF">NP493_27g01035</name>
</gene>
<sequence length="44" mass="4944">MNLAPPSELGRCTAHNIDLSSSRNSWRRCQLHPSPLSIKSNRLV</sequence>
<evidence type="ECO:0000313" key="1">
    <source>
        <dbReference type="EMBL" id="KAK2192631.1"/>
    </source>
</evidence>
<reference evidence="1" key="1">
    <citation type="journal article" date="2023" name="Mol. Biol. Evol.">
        <title>Third-Generation Sequencing Reveals the Adaptive Role of the Epigenome in Three Deep-Sea Polychaetes.</title>
        <authorList>
            <person name="Perez M."/>
            <person name="Aroh O."/>
            <person name="Sun Y."/>
            <person name="Lan Y."/>
            <person name="Juniper S.K."/>
            <person name="Young C.R."/>
            <person name="Angers B."/>
            <person name="Qian P.Y."/>
        </authorList>
    </citation>
    <scope>NUCLEOTIDE SEQUENCE</scope>
    <source>
        <strain evidence="1">R07B-5</strain>
    </source>
</reference>
<proteinExistence type="predicted"/>
<accession>A0AAD9PD46</accession>
<name>A0AAD9PD46_RIDPI</name>
<dbReference type="Proteomes" id="UP001209878">
    <property type="component" value="Unassembled WGS sequence"/>
</dbReference>
<dbReference type="EMBL" id="JAODUO010000026">
    <property type="protein sequence ID" value="KAK2192631.1"/>
    <property type="molecule type" value="Genomic_DNA"/>
</dbReference>